<sequence length="205" mass="23089">MLREFTKTAVGKVEPANVTEGDVVVSTKANAPPGDHVRCIELHFKSPPVNFSHISFQNFYTAALRIDQVVQGRCETILDNFPLMQHVHFEDDAQNWHILKRDELGSALDPAHVEQFIFYLLQPSPLWDKWELRSIKIFETNQVAAIVPKALVGKPETSMHMYRKYTVNTSGVALDSKDISGHASRFMDLLGLLQTKLAKTTGTTK</sequence>
<name>A0A485LHX5_9STRA</name>
<evidence type="ECO:0000313" key="1">
    <source>
        <dbReference type="EMBL" id="KAF0686624.1"/>
    </source>
</evidence>
<reference evidence="2 3" key="1">
    <citation type="submission" date="2019-03" db="EMBL/GenBank/DDBJ databases">
        <authorList>
            <person name="Gaulin E."/>
            <person name="Dumas B."/>
        </authorList>
    </citation>
    <scope>NUCLEOTIDE SEQUENCE [LARGE SCALE GENOMIC DNA]</scope>
    <source>
        <strain evidence="2">CBS 568.67</strain>
    </source>
</reference>
<keyword evidence="3" id="KW-1185">Reference proteome</keyword>
<accession>A0A485LHX5</accession>
<dbReference type="EMBL" id="CAADRA010007008">
    <property type="protein sequence ID" value="VFT98266.1"/>
    <property type="molecule type" value="Genomic_DNA"/>
</dbReference>
<dbReference type="EMBL" id="VJMH01006982">
    <property type="protein sequence ID" value="KAF0686624.1"/>
    <property type="molecule type" value="Genomic_DNA"/>
</dbReference>
<dbReference type="PANTHER" id="PTHR31239:SF2">
    <property type="entry name" value="NICOLIN-1"/>
    <property type="match status" value="1"/>
</dbReference>
<organism evidence="2 3">
    <name type="scientific">Aphanomyces stellatus</name>
    <dbReference type="NCBI Taxonomy" id="120398"/>
    <lineage>
        <taxon>Eukaryota</taxon>
        <taxon>Sar</taxon>
        <taxon>Stramenopiles</taxon>
        <taxon>Oomycota</taxon>
        <taxon>Saprolegniomycetes</taxon>
        <taxon>Saprolegniales</taxon>
        <taxon>Verrucalvaceae</taxon>
        <taxon>Aphanomyces</taxon>
    </lineage>
</organism>
<dbReference type="Proteomes" id="UP000332933">
    <property type="component" value="Unassembled WGS sequence"/>
</dbReference>
<evidence type="ECO:0000313" key="2">
    <source>
        <dbReference type="EMBL" id="VFT98266.1"/>
    </source>
</evidence>
<reference evidence="1" key="2">
    <citation type="submission" date="2019-06" db="EMBL/GenBank/DDBJ databases">
        <title>Genomics analysis of Aphanomyces spp. identifies a new class of oomycete effector associated with host adaptation.</title>
        <authorList>
            <person name="Gaulin E."/>
        </authorList>
    </citation>
    <scope>NUCLEOTIDE SEQUENCE</scope>
    <source>
        <strain evidence="1">CBS 578.67</strain>
    </source>
</reference>
<dbReference type="InterPro" id="IPR040235">
    <property type="entry name" value="Nicolin-1"/>
</dbReference>
<dbReference type="AlphaFoldDB" id="A0A485LHX5"/>
<dbReference type="OrthoDB" id="73161at2759"/>
<protein>
    <submittedName>
        <fullName evidence="2">Aste57867_21596 protein</fullName>
    </submittedName>
</protein>
<proteinExistence type="predicted"/>
<evidence type="ECO:0000313" key="3">
    <source>
        <dbReference type="Proteomes" id="UP000332933"/>
    </source>
</evidence>
<dbReference type="PANTHER" id="PTHR31239">
    <property type="entry name" value="NICOLIN 1"/>
    <property type="match status" value="1"/>
</dbReference>
<gene>
    <name evidence="2" type="primary">Aste57867_21596</name>
    <name evidence="1" type="ORF">As57867_021527</name>
    <name evidence="2" type="ORF">ASTE57867_21596</name>
</gene>
<dbReference type="GO" id="GO:0005654">
    <property type="term" value="C:nucleoplasm"/>
    <property type="evidence" value="ECO:0007669"/>
    <property type="project" value="TreeGrafter"/>
</dbReference>